<accession>A0AAN8ZLM1</accession>
<keyword evidence="5" id="KW-1185">Reference proteome</keyword>
<dbReference type="Gene3D" id="1.10.238.10">
    <property type="entry name" value="EF-hand"/>
    <property type="match status" value="1"/>
</dbReference>
<dbReference type="InterPro" id="IPR002048">
    <property type="entry name" value="EF_hand_dom"/>
</dbReference>
<dbReference type="Pfam" id="PF13202">
    <property type="entry name" value="EF-hand_5"/>
    <property type="match status" value="1"/>
</dbReference>
<dbReference type="SUPFAM" id="SSF47473">
    <property type="entry name" value="EF-hand"/>
    <property type="match status" value="1"/>
</dbReference>
<feature type="domain" description="EF-hand" evidence="3">
    <location>
        <begin position="20"/>
        <end position="55"/>
    </location>
</feature>
<reference evidence="4 5" key="1">
    <citation type="submission" date="2023-12" db="EMBL/GenBank/DDBJ databases">
        <title>A high-quality genome assembly for Dillenia turbinata (Dilleniales).</title>
        <authorList>
            <person name="Chanderbali A."/>
        </authorList>
    </citation>
    <scope>NUCLEOTIDE SEQUENCE [LARGE SCALE GENOMIC DNA]</scope>
    <source>
        <strain evidence="4">LSX21</strain>
        <tissue evidence="4">Leaf</tissue>
    </source>
</reference>
<keyword evidence="1" id="KW-0677">Repeat</keyword>
<dbReference type="CDD" id="cd00051">
    <property type="entry name" value="EFh"/>
    <property type="match status" value="1"/>
</dbReference>
<dbReference type="AlphaFoldDB" id="A0AAN8ZLM1"/>
<comment type="caution">
    <text evidence="4">The sequence shown here is derived from an EMBL/GenBank/DDBJ whole genome shotgun (WGS) entry which is preliminary data.</text>
</comment>
<dbReference type="Pfam" id="PF13405">
    <property type="entry name" value="EF-hand_6"/>
    <property type="match status" value="1"/>
</dbReference>
<sequence>MPMWCPQGAVFHARGATTTWTVDQLRELFERCDANGDGRISKQELKRAFKDLGLRFSNWRAQRALHHADLDGDGFISDDELNILVSYASSKWGFTIN</sequence>
<dbReference type="InterPro" id="IPR011992">
    <property type="entry name" value="EF-hand-dom_pair"/>
</dbReference>
<dbReference type="GO" id="GO:0005509">
    <property type="term" value="F:calcium ion binding"/>
    <property type="evidence" value="ECO:0007669"/>
    <property type="project" value="InterPro"/>
</dbReference>
<dbReference type="PROSITE" id="PS50222">
    <property type="entry name" value="EF_HAND_2"/>
    <property type="match status" value="2"/>
</dbReference>
<evidence type="ECO:0000256" key="2">
    <source>
        <dbReference type="ARBA" id="ARBA00022837"/>
    </source>
</evidence>
<evidence type="ECO:0000313" key="5">
    <source>
        <dbReference type="Proteomes" id="UP001370490"/>
    </source>
</evidence>
<keyword evidence="2" id="KW-0106">Calcium</keyword>
<gene>
    <name evidence="4" type="ORF">RJ641_032211</name>
</gene>
<dbReference type="InterPro" id="IPR050145">
    <property type="entry name" value="Centrin_CML-like"/>
</dbReference>
<dbReference type="PROSITE" id="PS00018">
    <property type="entry name" value="EF_HAND_1"/>
    <property type="match status" value="2"/>
</dbReference>
<dbReference type="Proteomes" id="UP001370490">
    <property type="component" value="Unassembled WGS sequence"/>
</dbReference>
<dbReference type="SMART" id="SM00054">
    <property type="entry name" value="EFh"/>
    <property type="match status" value="2"/>
</dbReference>
<dbReference type="InterPro" id="IPR018247">
    <property type="entry name" value="EF_Hand_1_Ca_BS"/>
</dbReference>
<organism evidence="4 5">
    <name type="scientific">Dillenia turbinata</name>
    <dbReference type="NCBI Taxonomy" id="194707"/>
    <lineage>
        <taxon>Eukaryota</taxon>
        <taxon>Viridiplantae</taxon>
        <taxon>Streptophyta</taxon>
        <taxon>Embryophyta</taxon>
        <taxon>Tracheophyta</taxon>
        <taxon>Spermatophyta</taxon>
        <taxon>Magnoliopsida</taxon>
        <taxon>eudicotyledons</taxon>
        <taxon>Gunneridae</taxon>
        <taxon>Pentapetalae</taxon>
        <taxon>Dilleniales</taxon>
        <taxon>Dilleniaceae</taxon>
        <taxon>Dillenia</taxon>
    </lineage>
</organism>
<dbReference type="EMBL" id="JBAMMX010000006">
    <property type="protein sequence ID" value="KAK6938703.1"/>
    <property type="molecule type" value="Genomic_DNA"/>
</dbReference>
<proteinExistence type="predicted"/>
<name>A0AAN8ZLM1_9MAGN</name>
<dbReference type="PANTHER" id="PTHR23050">
    <property type="entry name" value="CALCIUM BINDING PROTEIN"/>
    <property type="match status" value="1"/>
</dbReference>
<evidence type="ECO:0000256" key="1">
    <source>
        <dbReference type="ARBA" id="ARBA00022737"/>
    </source>
</evidence>
<evidence type="ECO:0000313" key="4">
    <source>
        <dbReference type="EMBL" id="KAK6938703.1"/>
    </source>
</evidence>
<feature type="domain" description="EF-hand" evidence="3">
    <location>
        <begin position="60"/>
        <end position="91"/>
    </location>
</feature>
<protein>
    <submittedName>
        <fullName evidence="4">EF-hand domain</fullName>
    </submittedName>
</protein>
<evidence type="ECO:0000259" key="3">
    <source>
        <dbReference type="PROSITE" id="PS50222"/>
    </source>
</evidence>